<feature type="compositionally biased region" description="Basic and acidic residues" evidence="2">
    <location>
        <begin position="281"/>
        <end position="295"/>
    </location>
</feature>
<dbReference type="PANTHER" id="PTHR35441">
    <property type="entry name" value="CIRCADIAN-ASSOCIATED TRANSCRIPTIONAL REPRESSOR"/>
    <property type="match status" value="1"/>
</dbReference>
<dbReference type="Pfam" id="PF15673">
    <property type="entry name" value="Ciart"/>
    <property type="match status" value="1"/>
</dbReference>
<feature type="domain" description="F-box" evidence="3">
    <location>
        <begin position="1"/>
        <end position="46"/>
    </location>
</feature>
<organism evidence="4 5">
    <name type="scientific">Tachysurus vachellii</name>
    <name type="common">Darkbarbel catfish</name>
    <name type="synonym">Pelteobagrus vachellii</name>
    <dbReference type="NCBI Taxonomy" id="175792"/>
    <lineage>
        <taxon>Eukaryota</taxon>
        <taxon>Metazoa</taxon>
        <taxon>Chordata</taxon>
        <taxon>Craniata</taxon>
        <taxon>Vertebrata</taxon>
        <taxon>Euteleostomi</taxon>
        <taxon>Actinopterygii</taxon>
        <taxon>Neopterygii</taxon>
        <taxon>Teleostei</taxon>
        <taxon>Ostariophysi</taxon>
        <taxon>Siluriformes</taxon>
        <taxon>Bagridae</taxon>
        <taxon>Tachysurus</taxon>
    </lineage>
</organism>
<name>A0AA88SEU0_TACVA</name>
<dbReference type="GO" id="GO:0032922">
    <property type="term" value="P:circadian regulation of gene expression"/>
    <property type="evidence" value="ECO:0007669"/>
    <property type="project" value="InterPro"/>
</dbReference>
<dbReference type="SMART" id="SM00367">
    <property type="entry name" value="LRR_CC"/>
    <property type="match status" value="2"/>
</dbReference>
<accession>A0AA88SEU0</accession>
<dbReference type="InterPro" id="IPR001810">
    <property type="entry name" value="F-box_dom"/>
</dbReference>
<gene>
    <name evidence="4" type="ORF">Q7C36_015165</name>
</gene>
<dbReference type="SUPFAM" id="SSF81383">
    <property type="entry name" value="F-box domain"/>
    <property type="match status" value="1"/>
</dbReference>
<feature type="compositionally biased region" description="Polar residues" evidence="2">
    <location>
        <begin position="264"/>
        <end position="280"/>
    </location>
</feature>
<evidence type="ECO:0000313" key="4">
    <source>
        <dbReference type="EMBL" id="KAK2834464.1"/>
    </source>
</evidence>
<dbReference type="GO" id="GO:0005634">
    <property type="term" value="C:nucleus"/>
    <property type="evidence" value="ECO:0007669"/>
    <property type="project" value="TreeGrafter"/>
</dbReference>
<evidence type="ECO:0000256" key="1">
    <source>
        <dbReference type="ARBA" id="ARBA00022786"/>
    </source>
</evidence>
<keyword evidence="1" id="KW-0833">Ubl conjugation pathway</keyword>
<dbReference type="InterPro" id="IPR032675">
    <property type="entry name" value="LRR_dom_sf"/>
</dbReference>
<dbReference type="AlphaFoldDB" id="A0AA88SEU0"/>
<feature type="region of interest" description="Disordered" evidence="2">
    <location>
        <begin position="242"/>
        <end position="359"/>
    </location>
</feature>
<dbReference type="EMBL" id="JAVHJS010000015">
    <property type="protein sequence ID" value="KAK2834464.1"/>
    <property type="molecule type" value="Genomic_DNA"/>
</dbReference>
<feature type="compositionally biased region" description="Basic and acidic residues" evidence="2">
    <location>
        <begin position="248"/>
        <end position="258"/>
    </location>
</feature>
<reference evidence="4" key="1">
    <citation type="submission" date="2023-08" db="EMBL/GenBank/DDBJ databases">
        <title>Pelteobagrus vachellii genome.</title>
        <authorList>
            <person name="Liu H."/>
        </authorList>
    </citation>
    <scope>NUCLEOTIDE SEQUENCE</scope>
    <source>
        <strain evidence="4">PRFRI_2022a</strain>
        <tissue evidence="4">Muscle</tissue>
    </source>
</reference>
<dbReference type="InterPro" id="IPR036047">
    <property type="entry name" value="F-box-like_dom_sf"/>
</dbReference>
<comment type="caution">
    <text evidence="4">The sequence shown here is derived from an EMBL/GenBank/DDBJ whole genome shotgun (WGS) entry which is preliminary data.</text>
</comment>
<feature type="region of interest" description="Disordered" evidence="2">
    <location>
        <begin position="184"/>
        <end position="206"/>
    </location>
</feature>
<dbReference type="InterPro" id="IPR031373">
    <property type="entry name" value="Ciart"/>
</dbReference>
<feature type="region of interest" description="Disordered" evidence="2">
    <location>
        <begin position="537"/>
        <end position="557"/>
    </location>
</feature>
<dbReference type="Pfam" id="PF12937">
    <property type="entry name" value="F-box-like"/>
    <property type="match status" value="1"/>
</dbReference>
<sequence>MHLTDLNQECLLHLFSFLDKGSRQNLSLACKRLREAFLDPQLWSLLNFFSPSELTRNNFILGPFLRHLNICWHSSRVKVCNIEDYKKTTFQRDLCSKHASLVSHFLERVCQMCPNLLSLNLSGCGHITDGDVINVLRSCRRLRHLCLENCCRVTDAVLQAVVTHGGSLEETRCLGSSNTGVSVAAPHHGKARSSSTGCSPCPGLTSETKEHAPIPYILKKRPVMKRPRMSASDSDYSIDWLASDDEEHNNSELETKYDQEEDTMPTTPAAQNSYGPQTCRKSSDHSVKVKEDRSCRSSPPSSPTSSFSSGDRDPSLLGQEDMSDHICTPGSPKGKSRQAQKRSRCLPVPKQNEKQLTASPTEKDKLFACKCMELQCYIHPLSSILNGLRSGRYRERLSTFQESVAMDRIQRIMGVLQNPCMGERYIDIILKMEEMLKTWFPNIKPNYQTTAVELTQETTLLKKPKLSSPPVPISVGLFNSGSTSAFPVAVKAMRGSDHLLPAPYSATNLKWLHTSPICSPTAEQGQRTVRNLLTAHRDEDATQDNSVSSTIDTPELNMDSVPCQPPLGKISAPCLERLLKSTESIINHKSSRGTSNMGSGTLS</sequence>
<dbReference type="SUPFAM" id="SSF52047">
    <property type="entry name" value="RNI-like"/>
    <property type="match status" value="1"/>
</dbReference>
<dbReference type="GO" id="GO:0000978">
    <property type="term" value="F:RNA polymerase II cis-regulatory region sequence-specific DNA binding"/>
    <property type="evidence" value="ECO:0007669"/>
    <property type="project" value="TreeGrafter"/>
</dbReference>
<evidence type="ECO:0000259" key="3">
    <source>
        <dbReference type="PROSITE" id="PS50181"/>
    </source>
</evidence>
<dbReference type="PANTHER" id="PTHR35441:SF2">
    <property type="entry name" value="CIRCADIAN-ASSOCIATED TRANSCRIPTIONAL REPRESSOR"/>
    <property type="match status" value="1"/>
</dbReference>
<dbReference type="InterPro" id="IPR006553">
    <property type="entry name" value="Leu-rich_rpt_Cys-con_subtyp"/>
</dbReference>
<dbReference type="PROSITE" id="PS50181">
    <property type="entry name" value="FBOX"/>
    <property type="match status" value="1"/>
</dbReference>
<dbReference type="Gene3D" id="3.80.10.10">
    <property type="entry name" value="Ribonuclease Inhibitor"/>
    <property type="match status" value="1"/>
</dbReference>
<feature type="compositionally biased region" description="Basic residues" evidence="2">
    <location>
        <begin position="334"/>
        <end position="344"/>
    </location>
</feature>
<keyword evidence="5" id="KW-1185">Reference proteome</keyword>
<feature type="compositionally biased region" description="Low complexity" evidence="2">
    <location>
        <begin position="296"/>
        <end position="309"/>
    </location>
</feature>
<proteinExistence type="predicted"/>
<evidence type="ECO:0000313" key="5">
    <source>
        <dbReference type="Proteomes" id="UP001187315"/>
    </source>
</evidence>
<evidence type="ECO:0000256" key="2">
    <source>
        <dbReference type="SAM" id="MobiDB-lite"/>
    </source>
</evidence>
<protein>
    <recommendedName>
        <fullName evidence="3">F-box domain-containing protein</fullName>
    </recommendedName>
</protein>
<dbReference type="GO" id="GO:0045892">
    <property type="term" value="P:negative regulation of DNA-templated transcription"/>
    <property type="evidence" value="ECO:0007669"/>
    <property type="project" value="TreeGrafter"/>
</dbReference>
<dbReference type="Proteomes" id="UP001187315">
    <property type="component" value="Unassembled WGS sequence"/>
</dbReference>
<feature type="compositionally biased region" description="Polar residues" evidence="2">
    <location>
        <begin position="543"/>
        <end position="552"/>
    </location>
</feature>